<name>A0A1S3JH02_LINAN</name>
<protein>
    <submittedName>
        <fullName evidence="9">Uncharacterized protein LOC106173183 isoform X2</fullName>
    </submittedName>
</protein>
<feature type="domain" description="THAP-type" evidence="7">
    <location>
        <begin position="1"/>
        <end position="107"/>
    </location>
</feature>
<keyword evidence="1" id="KW-0479">Metal-binding</keyword>
<gene>
    <name evidence="9" type="primary">LOC106173183</name>
</gene>
<evidence type="ECO:0000259" key="7">
    <source>
        <dbReference type="PROSITE" id="PS50950"/>
    </source>
</evidence>
<feature type="compositionally biased region" description="Basic residues" evidence="6">
    <location>
        <begin position="86"/>
        <end position="99"/>
    </location>
</feature>
<dbReference type="PROSITE" id="PS50950">
    <property type="entry name" value="ZF_THAP"/>
    <property type="match status" value="1"/>
</dbReference>
<accession>A0A1S3JH02</accession>
<dbReference type="GO" id="GO:0003677">
    <property type="term" value="F:DNA binding"/>
    <property type="evidence" value="ECO:0007669"/>
    <property type="project" value="UniProtKB-UniRule"/>
</dbReference>
<keyword evidence="8" id="KW-1185">Reference proteome</keyword>
<evidence type="ECO:0000256" key="4">
    <source>
        <dbReference type="ARBA" id="ARBA00023125"/>
    </source>
</evidence>
<dbReference type="Proteomes" id="UP000085678">
    <property type="component" value="Unplaced"/>
</dbReference>
<dbReference type="Pfam" id="PF05485">
    <property type="entry name" value="THAP"/>
    <property type="match status" value="1"/>
</dbReference>
<keyword evidence="4 5" id="KW-0238">DNA-binding</keyword>
<proteinExistence type="predicted"/>
<evidence type="ECO:0000256" key="2">
    <source>
        <dbReference type="ARBA" id="ARBA00022771"/>
    </source>
</evidence>
<dbReference type="RefSeq" id="XP_013409677.1">
    <property type="nucleotide sequence ID" value="XM_013554223.1"/>
</dbReference>
<evidence type="ECO:0000256" key="5">
    <source>
        <dbReference type="PROSITE-ProRule" id="PRU00309"/>
    </source>
</evidence>
<keyword evidence="2 5" id="KW-0863">Zinc-finger</keyword>
<dbReference type="SUPFAM" id="SSF57716">
    <property type="entry name" value="Glucocorticoid receptor-like (DNA-binding domain)"/>
    <property type="match status" value="1"/>
</dbReference>
<dbReference type="AlphaFoldDB" id="A0A1S3JH02"/>
<reference evidence="9" key="1">
    <citation type="submission" date="2025-08" db="UniProtKB">
        <authorList>
            <consortium name="RefSeq"/>
        </authorList>
    </citation>
    <scope>IDENTIFICATION</scope>
    <source>
        <tissue evidence="9">Gonads</tissue>
    </source>
</reference>
<evidence type="ECO:0000313" key="9">
    <source>
        <dbReference type="RefSeq" id="XP_013409677.1"/>
    </source>
</evidence>
<dbReference type="PANTHER" id="PTHR23080">
    <property type="entry name" value="THAP DOMAIN PROTEIN"/>
    <property type="match status" value="1"/>
</dbReference>
<evidence type="ECO:0000256" key="6">
    <source>
        <dbReference type="SAM" id="MobiDB-lite"/>
    </source>
</evidence>
<organism evidence="8 9">
    <name type="scientific">Lingula anatina</name>
    <name type="common">Brachiopod</name>
    <name type="synonym">Lingula unguis</name>
    <dbReference type="NCBI Taxonomy" id="7574"/>
    <lineage>
        <taxon>Eukaryota</taxon>
        <taxon>Metazoa</taxon>
        <taxon>Spiralia</taxon>
        <taxon>Lophotrochozoa</taxon>
        <taxon>Brachiopoda</taxon>
        <taxon>Linguliformea</taxon>
        <taxon>Lingulata</taxon>
        <taxon>Lingulida</taxon>
        <taxon>Linguloidea</taxon>
        <taxon>Lingulidae</taxon>
        <taxon>Lingula</taxon>
    </lineage>
</organism>
<evidence type="ECO:0000256" key="3">
    <source>
        <dbReference type="ARBA" id="ARBA00022833"/>
    </source>
</evidence>
<dbReference type="InterPro" id="IPR006612">
    <property type="entry name" value="THAP_Znf"/>
</dbReference>
<evidence type="ECO:0000313" key="8">
    <source>
        <dbReference type="Proteomes" id="UP000085678"/>
    </source>
</evidence>
<sequence length="238" mass="26847">MPICGIVGCTNRPSSQKGISFHKIPTIIKGQGEETQKLSEERRRLWKAAINRKDITSEEKCDRTIVCSKHFVGGHSACTPESATSRYRRARQRGEKRKRADAITSLLNLKKSRPESDLKEREHPELQNISTSDGDSFFYAGEGIEQDIQHTASEVQGPTKLTKDIQTLLTINGIENIENDNKARLQESNSRVPFTRQDLYSFEGYEKDPNKVSFYTGLPNLGSLKLVFNLIEAQMSNS</sequence>
<dbReference type="OrthoDB" id="5961712at2759"/>
<dbReference type="PANTHER" id="PTHR23080:SF63">
    <property type="entry name" value="TICK TRANSPOSON"/>
    <property type="match status" value="1"/>
</dbReference>
<dbReference type="SMART" id="SM00980">
    <property type="entry name" value="THAP"/>
    <property type="match status" value="1"/>
</dbReference>
<dbReference type="GeneID" id="106173183"/>
<dbReference type="GO" id="GO:0008270">
    <property type="term" value="F:zinc ion binding"/>
    <property type="evidence" value="ECO:0007669"/>
    <property type="project" value="UniProtKB-KW"/>
</dbReference>
<evidence type="ECO:0000256" key="1">
    <source>
        <dbReference type="ARBA" id="ARBA00022723"/>
    </source>
</evidence>
<feature type="region of interest" description="Disordered" evidence="6">
    <location>
        <begin position="80"/>
        <end position="101"/>
    </location>
</feature>
<keyword evidence="3" id="KW-0862">Zinc</keyword>